<dbReference type="EMBL" id="FVGW01000009">
    <property type="protein sequence ID" value="SKM48150.1"/>
    <property type="molecule type" value="Genomic_DNA"/>
</dbReference>
<evidence type="ECO:0000256" key="2">
    <source>
        <dbReference type="ARBA" id="ARBA00023002"/>
    </source>
</evidence>
<dbReference type="InterPro" id="IPR057326">
    <property type="entry name" value="KR_dom"/>
</dbReference>
<dbReference type="SUPFAM" id="SSF51735">
    <property type="entry name" value="NAD(P)-binding Rossmann-fold domains"/>
    <property type="match status" value="1"/>
</dbReference>
<evidence type="ECO:0000259" key="3">
    <source>
        <dbReference type="SMART" id="SM00822"/>
    </source>
</evidence>
<dbReference type="FunFam" id="3.40.50.720:FF:000084">
    <property type="entry name" value="Short-chain dehydrogenase reductase"/>
    <property type="match status" value="1"/>
</dbReference>
<dbReference type="AlphaFoldDB" id="A0A1U1B588"/>
<evidence type="ECO:0000313" key="5">
    <source>
        <dbReference type="Proteomes" id="UP000190074"/>
    </source>
</evidence>
<dbReference type="InterPro" id="IPR036291">
    <property type="entry name" value="NAD(P)-bd_dom_sf"/>
</dbReference>
<comment type="similarity">
    <text evidence="1">Belongs to the short-chain dehydrogenases/reductases (SDR) family.</text>
</comment>
<organism evidence="4 5">
    <name type="scientific">Mycobacteroides abscessus subsp. massiliense</name>
    <dbReference type="NCBI Taxonomy" id="1962118"/>
    <lineage>
        <taxon>Bacteria</taxon>
        <taxon>Bacillati</taxon>
        <taxon>Actinomycetota</taxon>
        <taxon>Actinomycetes</taxon>
        <taxon>Mycobacteriales</taxon>
        <taxon>Mycobacteriaceae</taxon>
        <taxon>Mycobacteroides</taxon>
        <taxon>Mycobacteroides abscessus</taxon>
    </lineage>
</organism>
<evidence type="ECO:0000256" key="1">
    <source>
        <dbReference type="ARBA" id="ARBA00006484"/>
    </source>
</evidence>
<sequence length="256" mass="26791">MGTRLQGKTALVTGAGRGIGKAIALRLAADGANVVINYRSDPESAQAVVDEITDGGRRAIAIRADVSDPQQVVELFTQARRFARLDIVCSNAGIEHFGPLEAITAEDFDRVFHTNTRGQLLIAQQAAAVLNKGGVIVLTSSVSAVIGVYQHTLYAASKAAVDAMVLQLAVELGMKGIRINAIAPGGTNTDMAAAVGHKYMHPAVVDKLSVSEYMASTTAVGRLAEPEEIASAVSFLVSDDASYFTGKTLHIDGGKI</sequence>
<dbReference type="Pfam" id="PF13561">
    <property type="entry name" value="adh_short_C2"/>
    <property type="match status" value="1"/>
</dbReference>
<keyword evidence="2 4" id="KW-0560">Oxidoreductase</keyword>
<dbReference type="EC" id="1.1.1.304" evidence="4"/>
<dbReference type="NCBIfam" id="NF005559">
    <property type="entry name" value="PRK07231.1"/>
    <property type="match status" value="1"/>
</dbReference>
<dbReference type="PANTHER" id="PTHR48107">
    <property type="entry name" value="NADPH-DEPENDENT ALDEHYDE REDUCTASE-LIKE PROTEIN, CHLOROPLASTIC-RELATED"/>
    <property type="match status" value="1"/>
</dbReference>
<gene>
    <name evidence="4" type="primary">yjgI_2</name>
    <name evidence="4" type="ORF">SAMEA2259716_04183</name>
</gene>
<protein>
    <submittedName>
        <fullName evidence="4">Oxidoreductase yjgI</fullName>
        <ecNumber evidence="4">1.1.1.304</ecNumber>
    </submittedName>
</protein>
<dbReference type="Gene3D" id="3.40.50.720">
    <property type="entry name" value="NAD(P)-binding Rossmann-like Domain"/>
    <property type="match status" value="1"/>
</dbReference>
<name>A0A1U1B588_9MYCO</name>
<accession>A0A1U1B588</accession>
<proteinExistence type="inferred from homology"/>
<reference evidence="4 5" key="1">
    <citation type="submission" date="2016-11" db="EMBL/GenBank/DDBJ databases">
        <authorList>
            <consortium name="Pathogen Informatics"/>
        </authorList>
    </citation>
    <scope>NUCLEOTIDE SEQUENCE [LARGE SCALE GENOMIC DNA]</scope>
    <source>
        <strain evidence="4 5">911</strain>
    </source>
</reference>
<dbReference type="SMART" id="SM00822">
    <property type="entry name" value="PKS_KR"/>
    <property type="match status" value="1"/>
</dbReference>
<dbReference type="PROSITE" id="PS00061">
    <property type="entry name" value="ADH_SHORT"/>
    <property type="match status" value="1"/>
</dbReference>
<dbReference type="PRINTS" id="PR00080">
    <property type="entry name" value="SDRFAMILY"/>
</dbReference>
<evidence type="ECO:0000313" key="4">
    <source>
        <dbReference type="EMBL" id="SKM48150.1"/>
    </source>
</evidence>
<feature type="domain" description="Ketoreductase" evidence="3">
    <location>
        <begin position="8"/>
        <end position="185"/>
    </location>
</feature>
<dbReference type="InterPro" id="IPR020904">
    <property type="entry name" value="Sc_DH/Rdtase_CS"/>
</dbReference>
<dbReference type="Proteomes" id="UP000190074">
    <property type="component" value="Unassembled WGS sequence"/>
</dbReference>
<dbReference type="PRINTS" id="PR00081">
    <property type="entry name" value="GDHRDH"/>
</dbReference>
<dbReference type="PANTHER" id="PTHR48107:SF7">
    <property type="entry name" value="RE15974P"/>
    <property type="match status" value="1"/>
</dbReference>
<dbReference type="GO" id="GO:0052588">
    <property type="term" value="F:diacetyl reductase ((S)-acetoin forming) (NAD+) activity"/>
    <property type="evidence" value="ECO:0007669"/>
    <property type="project" value="UniProtKB-EC"/>
</dbReference>
<dbReference type="InterPro" id="IPR002347">
    <property type="entry name" value="SDR_fam"/>
</dbReference>